<keyword evidence="5" id="KW-1185">Reference proteome</keyword>
<feature type="signal peptide" evidence="2">
    <location>
        <begin position="1"/>
        <end position="28"/>
    </location>
</feature>
<name>I2GJF6_9BACT</name>
<feature type="region of interest" description="Disordered" evidence="1">
    <location>
        <begin position="212"/>
        <end position="237"/>
    </location>
</feature>
<evidence type="ECO:0000256" key="1">
    <source>
        <dbReference type="SAM" id="MobiDB-lite"/>
    </source>
</evidence>
<reference evidence="4 5" key="1">
    <citation type="journal article" date="2012" name="J. Bacteriol.">
        <title>Genome Sequence of the Filamentous Bacterium Fibrisoma limi BUZ 3T.</title>
        <authorList>
            <person name="Filippini M."/>
            <person name="Qi W."/>
            <person name="Jaenicke S."/>
            <person name="Goesmann A."/>
            <person name="Smits T.H."/>
            <person name="Bagheri H.C."/>
        </authorList>
    </citation>
    <scope>NUCLEOTIDE SEQUENCE [LARGE SCALE GENOMIC DNA]</scope>
    <source>
        <strain evidence="5">BUZ 3T</strain>
    </source>
</reference>
<evidence type="ECO:0000256" key="2">
    <source>
        <dbReference type="SAM" id="SignalP"/>
    </source>
</evidence>
<evidence type="ECO:0000259" key="3">
    <source>
        <dbReference type="Pfam" id="PF10988"/>
    </source>
</evidence>
<evidence type="ECO:0000313" key="5">
    <source>
        <dbReference type="Proteomes" id="UP000009309"/>
    </source>
</evidence>
<keyword evidence="2" id="KW-0732">Signal</keyword>
<proteinExistence type="predicted"/>
<dbReference type="AlphaFoldDB" id="I2GJF6"/>
<feature type="chain" id="PRO_5003658505" description="Putative auto-transporter adhesin head GIN domain-containing protein" evidence="2">
    <location>
        <begin position="29"/>
        <end position="237"/>
    </location>
</feature>
<evidence type="ECO:0000313" key="4">
    <source>
        <dbReference type="EMBL" id="CCH54031.1"/>
    </source>
</evidence>
<accession>I2GJF6</accession>
<dbReference type="eggNOG" id="COG1983">
    <property type="taxonomic scope" value="Bacteria"/>
</dbReference>
<feature type="domain" description="Putative auto-transporter adhesin head GIN" evidence="3">
    <location>
        <begin position="39"/>
        <end position="221"/>
    </location>
</feature>
<dbReference type="Gene3D" id="2.160.20.120">
    <property type="match status" value="1"/>
</dbReference>
<organism evidence="4 5">
    <name type="scientific">Fibrisoma limi BUZ 3</name>
    <dbReference type="NCBI Taxonomy" id="1185876"/>
    <lineage>
        <taxon>Bacteria</taxon>
        <taxon>Pseudomonadati</taxon>
        <taxon>Bacteroidota</taxon>
        <taxon>Cytophagia</taxon>
        <taxon>Cytophagales</taxon>
        <taxon>Spirosomataceae</taxon>
        <taxon>Fibrisoma</taxon>
    </lineage>
</organism>
<protein>
    <recommendedName>
        <fullName evidence="3">Putative auto-transporter adhesin head GIN domain-containing protein</fullName>
    </recommendedName>
</protein>
<dbReference type="STRING" id="1185876.BN8_03171"/>
<sequence>MKRNPIASGLALFAGIVLLALASVAAVAQDDTRTFSVSNFDKVSLGSAFTISIRQGSSYSVKASGRKQDIDDLEANTSGGTLVVKYRNSKRWNNRQRVNIDVVMPALRGADLSGASTSTITGFRRQDALDLSVSGASTSTIDVDADRLTMDLSGASSVTLKGRAEKVKGDVSGATKLRAYDLKTETATVDASGASSVQINAAKELTVEASGASSVRYKGAPSISSNTSGASSVRRDS</sequence>
<comment type="caution">
    <text evidence="4">The sequence shown here is derived from an EMBL/GenBank/DDBJ whole genome shotgun (WGS) entry which is preliminary data.</text>
</comment>
<dbReference type="RefSeq" id="WP_009282611.1">
    <property type="nucleotide sequence ID" value="NZ_CAIT01000006.1"/>
</dbReference>
<dbReference type="InterPro" id="IPR021255">
    <property type="entry name" value="DUF2807"/>
</dbReference>
<dbReference type="OrthoDB" id="980382at2"/>
<feature type="compositionally biased region" description="Polar residues" evidence="1">
    <location>
        <begin position="222"/>
        <end position="231"/>
    </location>
</feature>
<gene>
    <name evidence="4" type="ORF">BN8_03171</name>
</gene>
<dbReference type="Proteomes" id="UP000009309">
    <property type="component" value="Unassembled WGS sequence"/>
</dbReference>
<dbReference type="Pfam" id="PF10988">
    <property type="entry name" value="DUF2807"/>
    <property type="match status" value="1"/>
</dbReference>
<dbReference type="EMBL" id="CAIT01000006">
    <property type="protein sequence ID" value="CCH54031.1"/>
    <property type="molecule type" value="Genomic_DNA"/>
</dbReference>